<name>A0A6G8QEM0_9ACTN</name>
<keyword evidence="3" id="KW-1185">Reference proteome</keyword>
<proteinExistence type="predicted"/>
<dbReference type="PANTHER" id="PTHR37305:SF1">
    <property type="entry name" value="MEMBRANE PROTEIN"/>
    <property type="match status" value="1"/>
</dbReference>
<dbReference type="KEGG" id="rub:GBA63_21255"/>
<reference evidence="2 3" key="1">
    <citation type="submission" date="2019-10" db="EMBL/GenBank/DDBJ databases">
        <title>Rubrobacter sp nov SCSIO 52090 isolated from a deep-sea sediment in the South China Sea.</title>
        <authorList>
            <person name="Chen R.W."/>
        </authorList>
    </citation>
    <scope>NUCLEOTIDE SEQUENCE [LARGE SCALE GENOMIC DNA]</scope>
    <source>
        <strain evidence="2 3">SCSIO 52909</strain>
    </source>
</reference>
<feature type="transmembrane region" description="Helical" evidence="1">
    <location>
        <begin position="185"/>
        <end position="204"/>
    </location>
</feature>
<dbReference type="Proteomes" id="UP000501452">
    <property type="component" value="Chromosome"/>
</dbReference>
<dbReference type="RefSeq" id="WP_166179521.1">
    <property type="nucleotide sequence ID" value="NZ_CP045119.1"/>
</dbReference>
<keyword evidence="1" id="KW-0812">Transmembrane</keyword>
<gene>
    <name evidence="2" type="ORF">GBA63_21255</name>
</gene>
<dbReference type="Pfam" id="PF12679">
    <property type="entry name" value="ABC2_membrane_2"/>
    <property type="match status" value="1"/>
</dbReference>
<keyword evidence="1" id="KW-1133">Transmembrane helix</keyword>
<feature type="transmembrane region" description="Helical" evidence="1">
    <location>
        <begin position="277"/>
        <end position="299"/>
    </location>
</feature>
<evidence type="ECO:0000256" key="1">
    <source>
        <dbReference type="SAM" id="Phobius"/>
    </source>
</evidence>
<feature type="transmembrane region" description="Helical" evidence="1">
    <location>
        <begin position="211"/>
        <end position="237"/>
    </location>
</feature>
<dbReference type="AlphaFoldDB" id="A0A6G8QEM0"/>
<evidence type="ECO:0000313" key="2">
    <source>
        <dbReference type="EMBL" id="QIN84888.1"/>
    </source>
</evidence>
<evidence type="ECO:0000313" key="3">
    <source>
        <dbReference type="Proteomes" id="UP000501452"/>
    </source>
</evidence>
<dbReference type="GO" id="GO:0140359">
    <property type="term" value="F:ABC-type transporter activity"/>
    <property type="evidence" value="ECO:0007669"/>
    <property type="project" value="InterPro"/>
</dbReference>
<dbReference type="GO" id="GO:0005886">
    <property type="term" value="C:plasma membrane"/>
    <property type="evidence" value="ECO:0007669"/>
    <property type="project" value="UniProtKB-SubCell"/>
</dbReference>
<feature type="transmembrane region" description="Helical" evidence="1">
    <location>
        <begin position="142"/>
        <end position="165"/>
    </location>
</feature>
<protein>
    <submittedName>
        <fullName evidence="2">ABC transporter permease subunit</fullName>
    </submittedName>
</protein>
<organism evidence="2 3">
    <name type="scientific">Rubrobacter tropicus</name>
    <dbReference type="NCBI Taxonomy" id="2653851"/>
    <lineage>
        <taxon>Bacteria</taxon>
        <taxon>Bacillati</taxon>
        <taxon>Actinomycetota</taxon>
        <taxon>Rubrobacteria</taxon>
        <taxon>Rubrobacterales</taxon>
        <taxon>Rubrobacteraceae</taxon>
        <taxon>Rubrobacter</taxon>
    </lineage>
</organism>
<sequence length="304" mass="34225">MIAKEWRDARWKFLIGVVAFLILIPTVSSYEAIKEGVQSQIDMMQRDLRSPEKILGPVDEQEQRRFVTSERNEIRNMQDPAYVEQIARWQLRDLTHFRNVAVIVPLAGLFGIGLVAGEVGRGSIFLLLSKPVGRTRMLLTKYAVCATCLFVIAAIGGGSIILTAFARGYPPEAVQVSKILLSTGLTYLGSLFVLGVALIMSVIFRDILRTLLATVASVFVILAGPDLLRALVEWIVWGDRLYTMGPMKFPPWYRSFDHFRLYDYWIGLQPYSGEMMAARSLVVCVVTATAALLLALWLFRRRAY</sequence>
<keyword evidence="1" id="KW-0472">Membrane</keyword>
<dbReference type="PANTHER" id="PTHR37305">
    <property type="entry name" value="INTEGRAL MEMBRANE PROTEIN-RELATED"/>
    <property type="match status" value="1"/>
</dbReference>
<accession>A0A6G8QEM0</accession>
<feature type="transmembrane region" description="Helical" evidence="1">
    <location>
        <begin position="100"/>
        <end position="121"/>
    </location>
</feature>
<dbReference type="EMBL" id="CP045119">
    <property type="protein sequence ID" value="QIN84888.1"/>
    <property type="molecule type" value="Genomic_DNA"/>
</dbReference>